<dbReference type="Bgee" id="ENSAMXG00000030119">
    <property type="expression patterns" value="Expressed in muscle tissue and 6 other cell types or tissues"/>
</dbReference>
<proteinExistence type="predicted"/>
<evidence type="ECO:0000256" key="2">
    <source>
        <dbReference type="ARBA" id="ARBA00022771"/>
    </source>
</evidence>
<evidence type="ECO:0000256" key="1">
    <source>
        <dbReference type="ARBA" id="ARBA00022723"/>
    </source>
</evidence>
<sequence length="480" mass="54453">MSSEQPSLPSGDPVCPGCQAEGSLLLPCGHSLCQSCLELCQLELGQDQQGCTECYGRELLDGVLKGLFDSLFQDQTRRVATGAELGLVDSAEGTDQAKDGRMCARHGERLTLFCEEDEELICGQCQEEEHEDHTCSSTEEAAEECKRELRSALRPLQEKLDILSTAKQNCQDTAEHIRRQTQHAVRLIKADFEKLQQFLRDEEASILNAVKEEEEQKSRKMKEKMERLTDEITALADTINSTEEAMSSEDTEFLKGYKKTSERVEISLQYPEETPGALIDLAKHLGCLKFRVWEKMQNVVRYTPVILDPNTADVSLSLSDDLSTLRYTEEEQQLPDNPERFCYYDCVLGSEGLGSGRHSWEVDVGESSEWALGVVKENVIRKEWFPPSPERGMWTLCLYGGEYRPKNATGAPLTLKKKPHKVRVQLDWDVGRVMFSDASDNTLLYKFKDKFSEKLFPYFSNTCKRHPLRILAEKVSVYTE</sequence>
<dbReference type="InterPro" id="IPR000315">
    <property type="entry name" value="Znf_B-box"/>
</dbReference>
<dbReference type="InterPro" id="IPR013320">
    <property type="entry name" value="ConA-like_dom_sf"/>
</dbReference>
<dbReference type="InterPro" id="IPR001870">
    <property type="entry name" value="B30.2/SPRY"/>
</dbReference>
<feature type="coiled-coil region" evidence="5">
    <location>
        <begin position="204"/>
        <end position="245"/>
    </location>
</feature>
<feature type="domain" description="B30.2/SPRY" evidence="7">
    <location>
        <begin position="285"/>
        <end position="477"/>
    </location>
</feature>
<evidence type="ECO:0000256" key="5">
    <source>
        <dbReference type="SAM" id="Coils"/>
    </source>
</evidence>
<keyword evidence="5" id="KW-0175">Coiled coil</keyword>
<dbReference type="AlphaFoldDB" id="A0A3B1K1K6"/>
<dbReference type="Ensembl" id="ENSAMXT00000048604.1">
    <property type="protein sequence ID" value="ENSAMXP00000048378.1"/>
    <property type="gene ID" value="ENSAMXG00000030119.1"/>
</dbReference>
<dbReference type="FunFam" id="2.60.120.920:FF:000004">
    <property type="entry name" value="Butyrophilin subfamily 1 member A1"/>
    <property type="match status" value="1"/>
</dbReference>
<dbReference type="Gene3D" id="2.60.120.920">
    <property type="match status" value="1"/>
</dbReference>
<name>A0A3B1K1K6_ASTMX</name>
<protein>
    <submittedName>
        <fullName evidence="8">E3 ubiquitin-protein ligase TRIM39-like</fullName>
    </submittedName>
</protein>
<dbReference type="SMART" id="SM00449">
    <property type="entry name" value="SPRY"/>
    <property type="match status" value="1"/>
</dbReference>
<dbReference type="CDD" id="cd19769">
    <property type="entry name" value="Bbox2_TRIM16-like"/>
    <property type="match status" value="1"/>
</dbReference>
<reference evidence="9" key="2">
    <citation type="journal article" date="2014" name="Nat. Commun.">
        <title>The cavefish genome reveals candidate genes for eye loss.</title>
        <authorList>
            <person name="McGaugh S.E."/>
            <person name="Gross J.B."/>
            <person name="Aken B."/>
            <person name="Blin M."/>
            <person name="Borowsky R."/>
            <person name="Chalopin D."/>
            <person name="Hinaux H."/>
            <person name="Jeffery W.R."/>
            <person name="Keene A."/>
            <person name="Ma L."/>
            <person name="Minx P."/>
            <person name="Murphy D."/>
            <person name="O'Quin K.E."/>
            <person name="Retaux S."/>
            <person name="Rohner N."/>
            <person name="Searle S.M."/>
            <person name="Stahl B.A."/>
            <person name="Tabin C."/>
            <person name="Volff J.N."/>
            <person name="Yoshizawa M."/>
            <person name="Warren W.C."/>
        </authorList>
    </citation>
    <scope>NUCLEOTIDE SEQUENCE [LARGE SCALE GENOMIC DNA]</scope>
    <source>
        <strain evidence="9">female</strain>
    </source>
</reference>
<dbReference type="CDD" id="cd12893">
    <property type="entry name" value="SPRY_PRY_TRIM35"/>
    <property type="match status" value="1"/>
</dbReference>
<dbReference type="InterPro" id="IPR043136">
    <property type="entry name" value="B30.2/SPRY_sf"/>
</dbReference>
<dbReference type="PROSITE" id="PS50119">
    <property type="entry name" value="ZF_BBOX"/>
    <property type="match status" value="1"/>
</dbReference>
<accession>A0A3B1K1K6</accession>
<dbReference type="Pfam" id="PF00643">
    <property type="entry name" value="zf-B_box"/>
    <property type="match status" value="1"/>
</dbReference>
<evidence type="ECO:0000259" key="7">
    <source>
        <dbReference type="PROSITE" id="PS50188"/>
    </source>
</evidence>
<evidence type="ECO:0000313" key="9">
    <source>
        <dbReference type="Proteomes" id="UP000018467"/>
    </source>
</evidence>
<keyword evidence="9" id="KW-1185">Reference proteome</keyword>
<dbReference type="Pfam" id="PF25600">
    <property type="entry name" value="TRIM_CC"/>
    <property type="match status" value="1"/>
</dbReference>
<dbReference type="Gene3D" id="3.30.160.60">
    <property type="entry name" value="Classic Zinc Finger"/>
    <property type="match status" value="1"/>
</dbReference>
<dbReference type="Pfam" id="PF00622">
    <property type="entry name" value="SPRY"/>
    <property type="match status" value="1"/>
</dbReference>
<evidence type="ECO:0000313" key="8">
    <source>
        <dbReference type="Ensembl" id="ENSAMXP00000048378.1"/>
    </source>
</evidence>
<keyword evidence="1" id="KW-0479">Metal-binding</keyword>
<dbReference type="InterPro" id="IPR058030">
    <property type="entry name" value="TRIM8/14/16/25/29/45/65_CC"/>
</dbReference>
<dbReference type="PRINTS" id="PR01407">
    <property type="entry name" value="BUTYPHLNCDUF"/>
</dbReference>
<keyword evidence="3" id="KW-0862">Zinc</keyword>
<dbReference type="InterPro" id="IPR003877">
    <property type="entry name" value="SPRY_dom"/>
</dbReference>
<dbReference type="InParanoid" id="A0A3B1K1K6"/>
<dbReference type="SMART" id="SM00589">
    <property type="entry name" value="PRY"/>
    <property type="match status" value="1"/>
</dbReference>
<keyword evidence="2 4" id="KW-0863">Zinc-finger</keyword>
<dbReference type="InterPro" id="IPR050143">
    <property type="entry name" value="TRIM/RBCC"/>
</dbReference>
<evidence type="ECO:0000256" key="3">
    <source>
        <dbReference type="ARBA" id="ARBA00022833"/>
    </source>
</evidence>
<reference evidence="9" key="1">
    <citation type="submission" date="2013-03" db="EMBL/GenBank/DDBJ databases">
        <authorList>
            <person name="Jeffery W."/>
            <person name="Warren W."/>
            <person name="Wilson R.K."/>
        </authorList>
    </citation>
    <scope>NUCLEOTIDE SEQUENCE</scope>
    <source>
        <strain evidence="9">female</strain>
    </source>
</reference>
<reference evidence="8" key="3">
    <citation type="submission" date="2025-08" db="UniProtKB">
        <authorList>
            <consortium name="Ensembl"/>
        </authorList>
    </citation>
    <scope>IDENTIFICATION</scope>
</reference>
<evidence type="ECO:0000256" key="4">
    <source>
        <dbReference type="PROSITE-ProRule" id="PRU00024"/>
    </source>
</evidence>
<dbReference type="InterPro" id="IPR003879">
    <property type="entry name" value="Butyrophylin_SPRY"/>
</dbReference>
<dbReference type="PROSITE" id="PS00518">
    <property type="entry name" value="ZF_RING_1"/>
    <property type="match status" value="1"/>
</dbReference>
<dbReference type="PROSITE" id="PS50188">
    <property type="entry name" value="B302_SPRY"/>
    <property type="match status" value="1"/>
</dbReference>
<dbReference type="Pfam" id="PF13765">
    <property type="entry name" value="PRY"/>
    <property type="match status" value="1"/>
</dbReference>
<reference evidence="8" key="4">
    <citation type="submission" date="2025-09" db="UniProtKB">
        <authorList>
            <consortium name="Ensembl"/>
        </authorList>
    </citation>
    <scope>IDENTIFICATION</scope>
</reference>
<dbReference type="SMART" id="SM00336">
    <property type="entry name" value="BBOX"/>
    <property type="match status" value="1"/>
</dbReference>
<dbReference type="SUPFAM" id="SSF57845">
    <property type="entry name" value="B-box zinc-binding domain"/>
    <property type="match status" value="1"/>
</dbReference>
<evidence type="ECO:0000259" key="6">
    <source>
        <dbReference type="PROSITE" id="PS50119"/>
    </source>
</evidence>
<dbReference type="GeneTree" id="ENSGT00970000193390"/>
<organism evidence="8 9">
    <name type="scientific">Astyanax mexicanus</name>
    <name type="common">Blind cave fish</name>
    <name type="synonym">Astyanax fasciatus mexicanus</name>
    <dbReference type="NCBI Taxonomy" id="7994"/>
    <lineage>
        <taxon>Eukaryota</taxon>
        <taxon>Metazoa</taxon>
        <taxon>Chordata</taxon>
        <taxon>Craniata</taxon>
        <taxon>Vertebrata</taxon>
        <taxon>Euteleostomi</taxon>
        <taxon>Actinopterygii</taxon>
        <taxon>Neopterygii</taxon>
        <taxon>Teleostei</taxon>
        <taxon>Ostariophysi</taxon>
        <taxon>Characiformes</taxon>
        <taxon>Characoidei</taxon>
        <taxon>Acestrorhamphidae</taxon>
        <taxon>Acestrorhamphinae</taxon>
        <taxon>Astyanax</taxon>
    </lineage>
</organism>
<dbReference type="Proteomes" id="UP000018467">
    <property type="component" value="Unassembled WGS sequence"/>
</dbReference>
<feature type="domain" description="B box-type" evidence="6">
    <location>
        <begin position="98"/>
        <end position="138"/>
    </location>
</feature>
<dbReference type="InterPro" id="IPR006574">
    <property type="entry name" value="PRY"/>
</dbReference>
<dbReference type="InterPro" id="IPR017907">
    <property type="entry name" value="Znf_RING_CS"/>
</dbReference>
<dbReference type="SUPFAM" id="SSF49899">
    <property type="entry name" value="Concanavalin A-like lectins/glucanases"/>
    <property type="match status" value="1"/>
</dbReference>
<dbReference type="PANTHER" id="PTHR24103">
    <property type="entry name" value="E3 UBIQUITIN-PROTEIN LIGASE TRIM"/>
    <property type="match status" value="1"/>
</dbReference>
<dbReference type="GO" id="GO:0008270">
    <property type="term" value="F:zinc ion binding"/>
    <property type="evidence" value="ECO:0007669"/>
    <property type="project" value="UniProtKB-KW"/>
</dbReference>